<name>A0A852X9B1_9MICO</name>
<dbReference type="InterPro" id="IPR011701">
    <property type="entry name" value="MFS"/>
</dbReference>
<dbReference type="PANTHER" id="PTHR43124">
    <property type="entry name" value="PURINE EFFLUX PUMP PBUE"/>
    <property type="match status" value="1"/>
</dbReference>
<dbReference type="Gene3D" id="1.20.1250.20">
    <property type="entry name" value="MFS general substrate transporter like domains"/>
    <property type="match status" value="1"/>
</dbReference>
<keyword evidence="4 7" id="KW-1133">Transmembrane helix</keyword>
<organism evidence="9 10">
    <name type="scientific">Janibacter alkaliphilus</name>
    <dbReference type="NCBI Taxonomy" id="1069963"/>
    <lineage>
        <taxon>Bacteria</taxon>
        <taxon>Bacillati</taxon>
        <taxon>Actinomycetota</taxon>
        <taxon>Actinomycetes</taxon>
        <taxon>Micrococcales</taxon>
        <taxon>Intrasporangiaceae</taxon>
        <taxon>Janibacter</taxon>
    </lineage>
</organism>
<feature type="region of interest" description="Disordered" evidence="6">
    <location>
        <begin position="269"/>
        <end position="288"/>
    </location>
</feature>
<feature type="transmembrane region" description="Helical" evidence="7">
    <location>
        <begin position="108"/>
        <end position="132"/>
    </location>
</feature>
<keyword evidence="2" id="KW-1003">Cell membrane</keyword>
<dbReference type="GO" id="GO:0022857">
    <property type="term" value="F:transmembrane transporter activity"/>
    <property type="evidence" value="ECO:0007669"/>
    <property type="project" value="InterPro"/>
</dbReference>
<dbReference type="InterPro" id="IPR020846">
    <property type="entry name" value="MFS_dom"/>
</dbReference>
<feature type="compositionally biased region" description="Low complexity" evidence="6">
    <location>
        <begin position="276"/>
        <end position="288"/>
    </location>
</feature>
<evidence type="ECO:0000259" key="8">
    <source>
        <dbReference type="PROSITE" id="PS50850"/>
    </source>
</evidence>
<feature type="transmembrane region" description="Helical" evidence="7">
    <location>
        <begin position="14"/>
        <end position="36"/>
    </location>
</feature>
<evidence type="ECO:0000256" key="3">
    <source>
        <dbReference type="ARBA" id="ARBA00022692"/>
    </source>
</evidence>
<dbReference type="PROSITE" id="PS50850">
    <property type="entry name" value="MFS"/>
    <property type="match status" value="1"/>
</dbReference>
<evidence type="ECO:0000256" key="1">
    <source>
        <dbReference type="ARBA" id="ARBA00004651"/>
    </source>
</evidence>
<evidence type="ECO:0000313" key="10">
    <source>
        <dbReference type="Proteomes" id="UP000592181"/>
    </source>
</evidence>
<evidence type="ECO:0000256" key="5">
    <source>
        <dbReference type="ARBA" id="ARBA00023136"/>
    </source>
</evidence>
<evidence type="ECO:0000256" key="2">
    <source>
        <dbReference type="ARBA" id="ARBA00022475"/>
    </source>
</evidence>
<feature type="transmembrane region" description="Helical" evidence="7">
    <location>
        <begin position="75"/>
        <end position="96"/>
    </location>
</feature>
<reference evidence="9 10" key="1">
    <citation type="submission" date="2020-07" db="EMBL/GenBank/DDBJ databases">
        <title>Sequencing the genomes of 1000 actinobacteria strains.</title>
        <authorList>
            <person name="Klenk H.-P."/>
        </authorList>
    </citation>
    <scope>NUCLEOTIDE SEQUENCE [LARGE SCALE GENOMIC DNA]</scope>
    <source>
        <strain evidence="9 10">DSM 24723</strain>
    </source>
</reference>
<dbReference type="GO" id="GO:0005886">
    <property type="term" value="C:plasma membrane"/>
    <property type="evidence" value="ECO:0007669"/>
    <property type="project" value="UniProtKB-SubCell"/>
</dbReference>
<evidence type="ECO:0000256" key="7">
    <source>
        <dbReference type="SAM" id="Phobius"/>
    </source>
</evidence>
<accession>A0A852X9B1</accession>
<dbReference type="InterPro" id="IPR036259">
    <property type="entry name" value="MFS_trans_sf"/>
</dbReference>
<feature type="transmembrane region" description="Helical" evidence="7">
    <location>
        <begin position="144"/>
        <end position="166"/>
    </location>
</feature>
<feature type="transmembrane region" description="Helical" evidence="7">
    <location>
        <begin position="206"/>
        <end position="228"/>
    </location>
</feature>
<comment type="subcellular location">
    <subcellularLocation>
        <location evidence="1">Cell membrane</location>
        <topology evidence="1">Multi-pass membrane protein</topology>
    </subcellularLocation>
</comment>
<dbReference type="EMBL" id="JACBZX010000001">
    <property type="protein sequence ID" value="NYG37323.1"/>
    <property type="molecule type" value="Genomic_DNA"/>
</dbReference>
<protein>
    <submittedName>
        <fullName evidence="9">Putative MFS family arabinose efflux permease</fullName>
    </submittedName>
</protein>
<feature type="transmembrane region" description="Helical" evidence="7">
    <location>
        <begin position="234"/>
        <end position="255"/>
    </location>
</feature>
<keyword evidence="10" id="KW-1185">Reference proteome</keyword>
<dbReference type="Pfam" id="PF07690">
    <property type="entry name" value="MFS_1"/>
    <property type="match status" value="1"/>
</dbReference>
<dbReference type="AlphaFoldDB" id="A0A852X9B1"/>
<proteinExistence type="predicted"/>
<feature type="domain" description="Major facilitator superfamily (MFS) profile" evidence="8">
    <location>
        <begin position="1"/>
        <end position="260"/>
    </location>
</feature>
<feature type="transmembrane region" description="Helical" evidence="7">
    <location>
        <begin position="172"/>
        <end position="194"/>
    </location>
</feature>
<keyword evidence="3 7" id="KW-0812">Transmembrane</keyword>
<evidence type="ECO:0000256" key="4">
    <source>
        <dbReference type="ARBA" id="ARBA00022989"/>
    </source>
</evidence>
<gene>
    <name evidence="9" type="ORF">BJY28_001792</name>
</gene>
<dbReference type="InterPro" id="IPR050189">
    <property type="entry name" value="MFS_Efflux_Transporters"/>
</dbReference>
<keyword evidence="5 7" id="KW-0472">Membrane</keyword>
<dbReference type="PANTHER" id="PTHR43124:SF3">
    <property type="entry name" value="CHLORAMPHENICOL EFFLUX PUMP RV0191"/>
    <property type="match status" value="1"/>
</dbReference>
<dbReference type="Proteomes" id="UP000592181">
    <property type="component" value="Unassembled WGS sequence"/>
</dbReference>
<evidence type="ECO:0000313" key="9">
    <source>
        <dbReference type="EMBL" id="NYG37323.1"/>
    </source>
</evidence>
<comment type="caution">
    <text evidence="9">The sequence shown here is derived from an EMBL/GenBank/DDBJ whole genome shotgun (WGS) entry which is preliminary data.</text>
</comment>
<sequence length="288" mass="29439">MLGVMIGGAVADAFGWRAAFIAFGLAGIVLTAFYALAITDKRLARNADPEQERMSAAESGDVKGRFITLVSTPSVIAAYLASGLQLLVVGALYAWLPSFFVREYEVSTTAAGAFAGLVVLVVAIGMVLNGAITDRISEKVPIRTWEASIAFCLLSMVFLLVGFRLPNGPAQVGVLCLGAFFCAAITGPAGAMVANLTPSSIRATAFATLSMANNLLGLAAGPMVVGALADRMGLGPALGLAPLISVVVIGLLLWGRSRYTVSLAKVGAPVAPSTDPAVAGPAGPGWAR</sequence>
<evidence type="ECO:0000256" key="6">
    <source>
        <dbReference type="SAM" id="MobiDB-lite"/>
    </source>
</evidence>
<dbReference type="SUPFAM" id="SSF103473">
    <property type="entry name" value="MFS general substrate transporter"/>
    <property type="match status" value="1"/>
</dbReference>